<accession>A0A1J4Q4K2</accession>
<dbReference type="PANTHER" id="PTHR23336:SF76">
    <property type="entry name" value="MORC S5 DOMAIN-CONTAINING PROTEIN"/>
    <property type="match status" value="1"/>
</dbReference>
<keyword evidence="2" id="KW-0067">ATP-binding</keyword>
<dbReference type="EMBL" id="LBDA02000016">
    <property type="protein sequence ID" value="OIK28069.1"/>
    <property type="molecule type" value="Genomic_DNA"/>
</dbReference>
<organism evidence="2 3">
    <name type="scientific">Streptomyces malaysiense</name>
    <dbReference type="NCBI Taxonomy" id="1428626"/>
    <lineage>
        <taxon>Bacteria</taxon>
        <taxon>Bacillati</taxon>
        <taxon>Actinomycetota</taxon>
        <taxon>Actinomycetes</taxon>
        <taxon>Kitasatosporales</taxon>
        <taxon>Streptomycetaceae</taxon>
        <taxon>Streptomyces</taxon>
    </lineage>
</organism>
<dbReference type="InterPro" id="IPR045261">
    <property type="entry name" value="MORC_ATPase"/>
</dbReference>
<protein>
    <submittedName>
        <fullName evidence="2">ATP-binding protein</fullName>
    </submittedName>
</protein>
<feature type="compositionally biased region" description="Basic and acidic residues" evidence="1">
    <location>
        <begin position="513"/>
        <end position="526"/>
    </location>
</feature>
<dbReference type="Gene3D" id="3.30.565.10">
    <property type="entry name" value="Histidine kinase-like ATPase, C-terminal domain"/>
    <property type="match status" value="1"/>
</dbReference>
<dbReference type="AlphaFoldDB" id="A0A1J4Q4K2"/>
<evidence type="ECO:0000256" key="1">
    <source>
        <dbReference type="SAM" id="MobiDB-lite"/>
    </source>
</evidence>
<dbReference type="SUPFAM" id="SSF55874">
    <property type="entry name" value="ATPase domain of HSP90 chaperone/DNA topoisomerase II/histidine kinase"/>
    <property type="match status" value="1"/>
</dbReference>
<name>A0A1J4Q4K2_9ACTN</name>
<proteinExistence type="predicted"/>
<feature type="region of interest" description="Disordered" evidence="1">
    <location>
        <begin position="476"/>
        <end position="538"/>
    </location>
</feature>
<keyword evidence="3" id="KW-1185">Reference proteome</keyword>
<dbReference type="Pfam" id="PF13589">
    <property type="entry name" value="HATPase_c_3"/>
    <property type="match status" value="1"/>
</dbReference>
<dbReference type="GO" id="GO:0016887">
    <property type="term" value="F:ATP hydrolysis activity"/>
    <property type="evidence" value="ECO:0007669"/>
    <property type="project" value="InterPro"/>
</dbReference>
<dbReference type="InterPro" id="IPR036890">
    <property type="entry name" value="HATPase_C_sf"/>
</dbReference>
<dbReference type="GO" id="GO:0005524">
    <property type="term" value="F:ATP binding"/>
    <property type="evidence" value="ECO:0007669"/>
    <property type="project" value="UniProtKB-KW"/>
</dbReference>
<feature type="region of interest" description="Disordered" evidence="1">
    <location>
        <begin position="442"/>
        <end position="463"/>
    </location>
</feature>
<gene>
    <name evidence="2" type="ORF">VT52_008775</name>
</gene>
<dbReference type="PANTHER" id="PTHR23336">
    <property type="entry name" value="ZINC FINGER CW-TYPE COILED-COIL DOMAIN PROTEIN 3"/>
    <property type="match status" value="1"/>
</dbReference>
<sequence length="791" mass="88740">MKITPSARVLRMLGEIEFDEWQCIAELIDNAFDDFTEIHRSGAPWAGGYRVSVELPDSAQGQLVITDTGRGMTYDRLERAVRAGWSGNDMHDKLGLFGMGFNVSTARLGKRTRVLTTRQGDTEWIGVEIDLDRIGDDFEAEDITEPKADPNEHGTRIVISRLHPTRARWLQKNGSALRNILGQVYSWIFLNRPFELWVGGFQVKPVRHCRWGDDRSVLYNNKERIPAYIEIDQKLENGLACGDCGQWQLTDRDACEDCGSDRLTVRERRVHGWLGIQRYMHKHDYGIDFLRNGRKILRWDKQLFTWRNPDGAVGNEEPEYPVDLAHQGGRIIGEIHLDHVPVTYQKDAFEYGDRSWRSAVEIVRGVAPLLPQRAANLEYEENTSPLALLFKGYRRNDAGLRYLVPGDGRKPIHDDTRRWGHEFHRGNPDYQTDERWWQAVEDHEATKSRGKNAKAAAVTPGKPDEAAVMEALGFDDAEIGSPSSPATGPDETKPGAQAQPPKDGESAPAAPTPEKRKETRQERVTRYMENSTTYPGLSRSFGHPRVGFVEVEARRLTVGSLTDENLHPTPVLLDQRGGNTLVAFLDLDHPIFQRFGADPADLLLAEIAVLLRVQTSSEWSHSELIAAIRAESLPASALDAEMISAEAKELLTEVRRRMASELDRAGEPEKAFQFLSPDELTHTEHTMIANGKVTRTTDLGASGEFLLHVPALFLVRLVESLPSLFMDNRVFQGVYEGVASASARRLSLARTVGYLSDVATQATYAGASLPDQLLRTRLSIRLLADDLAEEK</sequence>
<evidence type="ECO:0000313" key="2">
    <source>
        <dbReference type="EMBL" id="OIK28069.1"/>
    </source>
</evidence>
<keyword evidence="2" id="KW-0547">Nucleotide-binding</keyword>
<dbReference type="Proteomes" id="UP000034838">
    <property type="component" value="Unassembled WGS sequence"/>
</dbReference>
<comment type="caution">
    <text evidence="2">The sequence shown here is derived from an EMBL/GenBank/DDBJ whole genome shotgun (WGS) entry which is preliminary data.</text>
</comment>
<reference evidence="2" key="1">
    <citation type="submission" date="2016-10" db="EMBL/GenBank/DDBJ databases">
        <title>Genome sequence of Streptomyces malaysiense MUSC 136.</title>
        <authorList>
            <person name="Lee L.-H."/>
            <person name="Ser H.-L."/>
        </authorList>
    </citation>
    <scope>NUCLEOTIDE SEQUENCE [LARGE SCALE GENOMIC DNA]</scope>
    <source>
        <strain evidence="2">MUSC 136</strain>
    </source>
</reference>
<evidence type="ECO:0000313" key="3">
    <source>
        <dbReference type="Proteomes" id="UP000034838"/>
    </source>
</evidence>